<dbReference type="Proteomes" id="UP000318081">
    <property type="component" value="Chromosome"/>
</dbReference>
<sequence length="807" mass="89860">MNLTTFSFSIGSLTVLLAVVPLGANAAAERPLSFNRDVRPILSDKCFFCHGPEDKHRAADLRLDRSDAAYGVAIEPGSADDSELIARILDPDPEVQMPPPETGKRVTEAELAVLRRWIDEGAEYEAYWAYVRPGPVPVPQHTGPDAGVRTEGVEPDAGLIDRLVRAELSRGPLQPAPRATRRDQLRRLSLDLTGLPPSYDQIAAFVADGRPDAYERRVDALLASLAFGEHFAEYWLDLVRFADTVGYHGDQVHNIAPYRDYVIDSINDNLPLDRFSREQLAGDLLENPTIEQQIASGYNRLLQTTHEGGLQPKEYLAIYAADRVRNVSAVWMAATMGCAQCHDHKYDPYTSKDFYSLAAFFADVDEEKHFKNGTNALPTRREPEIDVLGRTDRLRLAELDAAIRSAAAEGNSEQLTTLQQERDAIAARKQRTMVTKSIEPRTVRFLPRGNWLDESGDVMQPAIPEFLGDVGEFAGLPRGTRATRLDLANWLFDVERGVGGLTARVFANRLWYLYSGRGISPTLGDFGGQGRPPTNPELLDHLAGVLLESGWDLKATVRQIVTSETYRQAVVMQETRRKLDPYNDLAASQSGHRLPAETVRDAVLEMAGLLDHQVGGRSVRPYQPSGYYRHLNFPGRIYTPDQGRMLWRRGVYTHWQRQFLHPTLKALDAPSREECTAERPRSNTPLEALALLNDPTFVIAAKAFAARVLRESDTAASPTSATETRINTALRIAIGRDANQTERDALTRLLESEIQRFENDPAACDAFLETPREVTIAWPAETPGAERAGWSSVARAVLNLHETLYRP</sequence>
<evidence type="ECO:0000259" key="2">
    <source>
        <dbReference type="Pfam" id="PF07583"/>
    </source>
</evidence>
<evidence type="ECO:0000313" key="6">
    <source>
        <dbReference type="Proteomes" id="UP000318081"/>
    </source>
</evidence>
<reference evidence="5 6" key="1">
    <citation type="submission" date="2019-02" db="EMBL/GenBank/DDBJ databases">
        <title>Deep-cultivation of Planctomycetes and their phenomic and genomic characterization uncovers novel biology.</title>
        <authorList>
            <person name="Wiegand S."/>
            <person name="Jogler M."/>
            <person name="Boedeker C."/>
            <person name="Pinto D."/>
            <person name="Vollmers J."/>
            <person name="Rivas-Marin E."/>
            <person name="Kohn T."/>
            <person name="Peeters S.H."/>
            <person name="Heuer A."/>
            <person name="Rast P."/>
            <person name="Oberbeckmann S."/>
            <person name="Bunk B."/>
            <person name="Jeske O."/>
            <person name="Meyerdierks A."/>
            <person name="Storesund J.E."/>
            <person name="Kallscheuer N."/>
            <person name="Luecker S."/>
            <person name="Lage O.M."/>
            <person name="Pohl T."/>
            <person name="Merkel B.J."/>
            <person name="Hornburger P."/>
            <person name="Mueller R.-W."/>
            <person name="Bruemmer F."/>
            <person name="Labrenz M."/>
            <person name="Spormann A.M."/>
            <person name="Op den Camp H."/>
            <person name="Overmann J."/>
            <person name="Amann R."/>
            <person name="Jetten M.S.M."/>
            <person name="Mascher T."/>
            <person name="Medema M.H."/>
            <person name="Devos D.P."/>
            <person name="Kaster A.-K."/>
            <person name="Ovreas L."/>
            <person name="Rohde M."/>
            <person name="Galperin M.Y."/>
            <person name="Jogler C."/>
        </authorList>
    </citation>
    <scope>NUCLEOTIDE SEQUENCE [LARGE SCALE GENOMIC DNA]</scope>
    <source>
        <strain evidence="5 6">TBK1r</strain>
    </source>
</reference>
<dbReference type="InterPro" id="IPR011429">
    <property type="entry name" value="Cyt_c_Planctomycete-type"/>
</dbReference>
<protein>
    <submittedName>
        <fullName evidence="5">Planctomycete cytochrome C</fullName>
    </submittedName>
</protein>
<dbReference type="RefSeq" id="WP_419580702.1">
    <property type="nucleotide sequence ID" value="NZ_CP036432.1"/>
</dbReference>
<evidence type="ECO:0000259" key="4">
    <source>
        <dbReference type="Pfam" id="PF07635"/>
    </source>
</evidence>
<gene>
    <name evidence="5" type="ORF">TBK1r_73750</name>
</gene>
<dbReference type="EMBL" id="CP036432">
    <property type="protein sequence ID" value="QDV88343.1"/>
    <property type="molecule type" value="Genomic_DNA"/>
</dbReference>
<evidence type="ECO:0000259" key="3">
    <source>
        <dbReference type="Pfam" id="PF07587"/>
    </source>
</evidence>
<dbReference type="Pfam" id="PF07635">
    <property type="entry name" value="PSCyt1"/>
    <property type="match status" value="1"/>
</dbReference>
<feature type="domain" description="DUF1553" evidence="3">
    <location>
        <begin position="483"/>
        <end position="749"/>
    </location>
</feature>
<name>A0ABX5Y241_9BACT</name>
<feature type="domain" description="DUF1549" evidence="2">
    <location>
        <begin position="160"/>
        <end position="365"/>
    </location>
</feature>
<dbReference type="Pfam" id="PF07583">
    <property type="entry name" value="PSCyt2"/>
    <property type="match status" value="1"/>
</dbReference>
<accession>A0ABX5Y241</accession>
<dbReference type="InterPro" id="IPR022655">
    <property type="entry name" value="DUF1553"/>
</dbReference>
<organism evidence="5 6">
    <name type="scientific">Stieleria magnilauensis</name>
    <dbReference type="NCBI Taxonomy" id="2527963"/>
    <lineage>
        <taxon>Bacteria</taxon>
        <taxon>Pseudomonadati</taxon>
        <taxon>Planctomycetota</taxon>
        <taxon>Planctomycetia</taxon>
        <taxon>Pirellulales</taxon>
        <taxon>Pirellulaceae</taxon>
        <taxon>Stieleria</taxon>
    </lineage>
</organism>
<dbReference type="InterPro" id="IPR011444">
    <property type="entry name" value="DUF1549"/>
</dbReference>
<dbReference type="Pfam" id="PF07587">
    <property type="entry name" value="PSD1"/>
    <property type="match status" value="1"/>
</dbReference>
<proteinExistence type="predicted"/>
<dbReference type="InterPro" id="IPR036909">
    <property type="entry name" value="Cyt_c-like_dom_sf"/>
</dbReference>
<dbReference type="PANTHER" id="PTHR35889:SF3">
    <property type="entry name" value="F-BOX DOMAIN-CONTAINING PROTEIN"/>
    <property type="match status" value="1"/>
</dbReference>
<feature type="signal peptide" evidence="1">
    <location>
        <begin position="1"/>
        <end position="26"/>
    </location>
</feature>
<feature type="chain" id="PRO_5046326502" evidence="1">
    <location>
        <begin position="27"/>
        <end position="807"/>
    </location>
</feature>
<dbReference type="SUPFAM" id="SSF46626">
    <property type="entry name" value="Cytochrome c"/>
    <property type="match status" value="1"/>
</dbReference>
<keyword evidence="1" id="KW-0732">Signal</keyword>
<keyword evidence="6" id="KW-1185">Reference proteome</keyword>
<feature type="domain" description="Cytochrome C Planctomycete-type" evidence="4">
    <location>
        <begin position="46"/>
        <end position="101"/>
    </location>
</feature>
<evidence type="ECO:0000256" key="1">
    <source>
        <dbReference type="SAM" id="SignalP"/>
    </source>
</evidence>
<evidence type="ECO:0000313" key="5">
    <source>
        <dbReference type="EMBL" id="QDV88343.1"/>
    </source>
</evidence>
<dbReference type="PANTHER" id="PTHR35889">
    <property type="entry name" value="CYCLOINULO-OLIGOSACCHARIDE FRUCTANOTRANSFERASE-RELATED"/>
    <property type="match status" value="1"/>
</dbReference>